<gene>
    <name evidence="7" type="ORF">PCOR1329_LOCUS70959</name>
</gene>
<dbReference type="PANTHER" id="PTHR11627">
    <property type="entry name" value="FRUCTOSE-BISPHOSPHATE ALDOLASE"/>
    <property type="match status" value="1"/>
</dbReference>
<proteinExistence type="inferred from homology"/>
<evidence type="ECO:0000256" key="4">
    <source>
        <dbReference type="ARBA" id="ARBA00023152"/>
    </source>
</evidence>
<comment type="similarity">
    <text evidence="2">Belongs to the class I fructose-bisphosphate aldolase family.</text>
</comment>
<keyword evidence="4" id="KW-0324">Glycolysis</keyword>
<evidence type="ECO:0000313" key="7">
    <source>
        <dbReference type="EMBL" id="CAK0890858.1"/>
    </source>
</evidence>
<evidence type="ECO:0000313" key="8">
    <source>
        <dbReference type="Proteomes" id="UP001189429"/>
    </source>
</evidence>
<evidence type="ECO:0000256" key="6">
    <source>
        <dbReference type="SAM" id="MobiDB-lite"/>
    </source>
</evidence>
<evidence type="ECO:0000256" key="3">
    <source>
        <dbReference type="ARBA" id="ARBA00013068"/>
    </source>
</evidence>
<sequence length="137" mass="14805">MTPGIKVDNAYNKKGMWGIDVGPLGHPEVSTVGLDGLQKRCAEAYAKGARFAKWCSVLQLDPETGLPSDLAIADTVRTLARYASICQREKLVPIVGPEIVPHGKARHRRLCEGDREDAGRPVQGSRGSPISTWRAAS</sequence>
<comment type="pathway">
    <text evidence="1">Carbohydrate degradation; glycolysis; D-glyceraldehyde 3-phosphate and glycerone phosphate from D-glucose: step 4/4.</text>
</comment>
<dbReference type="EC" id="4.1.2.13" evidence="3"/>
<reference evidence="7" key="1">
    <citation type="submission" date="2023-10" db="EMBL/GenBank/DDBJ databases">
        <authorList>
            <person name="Chen Y."/>
            <person name="Shah S."/>
            <person name="Dougan E. K."/>
            <person name="Thang M."/>
            <person name="Chan C."/>
        </authorList>
    </citation>
    <scope>NUCLEOTIDE SEQUENCE [LARGE SCALE GENOMIC DNA]</scope>
</reference>
<keyword evidence="5" id="KW-0456">Lyase</keyword>
<evidence type="ECO:0000256" key="5">
    <source>
        <dbReference type="ARBA" id="ARBA00023239"/>
    </source>
</evidence>
<feature type="region of interest" description="Disordered" evidence="6">
    <location>
        <begin position="112"/>
        <end position="137"/>
    </location>
</feature>
<organism evidence="7 8">
    <name type="scientific">Prorocentrum cordatum</name>
    <dbReference type="NCBI Taxonomy" id="2364126"/>
    <lineage>
        <taxon>Eukaryota</taxon>
        <taxon>Sar</taxon>
        <taxon>Alveolata</taxon>
        <taxon>Dinophyceae</taxon>
        <taxon>Prorocentrales</taxon>
        <taxon>Prorocentraceae</taxon>
        <taxon>Prorocentrum</taxon>
    </lineage>
</organism>
<dbReference type="Gene3D" id="3.20.20.70">
    <property type="entry name" value="Aldolase class I"/>
    <property type="match status" value="1"/>
</dbReference>
<dbReference type="Proteomes" id="UP001189429">
    <property type="component" value="Unassembled WGS sequence"/>
</dbReference>
<dbReference type="EMBL" id="CAUYUJ010019394">
    <property type="protein sequence ID" value="CAK0890858.1"/>
    <property type="molecule type" value="Genomic_DNA"/>
</dbReference>
<evidence type="ECO:0000256" key="1">
    <source>
        <dbReference type="ARBA" id="ARBA00004714"/>
    </source>
</evidence>
<name>A0ABN9WVH8_9DINO</name>
<dbReference type="Pfam" id="PF00274">
    <property type="entry name" value="Glycolytic"/>
    <property type="match status" value="1"/>
</dbReference>
<dbReference type="SUPFAM" id="SSF51569">
    <property type="entry name" value="Aldolase"/>
    <property type="match status" value="1"/>
</dbReference>
<keyword evidence="8" id="KW-1185">Reference proteome</keyword>
<dbReference type="InterPro" id="IPR013785">
    <property type="entry name" value="Aldolase_TIM"/>
</dbReference>
<comment type="caution">
    <text evidence="7">The sequence shown here is derived from an EMBL/GenBank/DDBJ whole genome shotgun (WGS) entry which is preliminary data.</text>
</comment>
<protein>
    <recommendedName>
        <fullName evidence="3">fructose-bisphosphate aldolase</fullName>
        <ecNumber evidence="3">4.1.2.13</ecNumber>
    </recommendedName>
</protein>
<evidence type="ECO:0000256" key="2">
    <source>
        <dbReference type="ARBA" id="ARBA00010387"/>
    </source>
</evidence>
<accession>A0ABN9WVH8</accession>
<dbReference type="InterPro" id="IPR000741">
    <property type="entry name" value="FBA_I"/>
</dbReference>